<proteinExistence type="predicted"/>
<gene>
    <name evidence="1" type="ORF">SAMN04488524_1147</name>
</gene>
<dbReference type="RefSeq" id="WP_084237413.1">
    <property type="nucleotide sequence ID" value="NZ_FWXT01000001.1"/>
</dbReference>
<reference evidence="2" key="1">
    <citation type="submission" date="2017-04" db="EMBL/GenBank/DDBJ databases">
        <authorList>
            <person name="Varghese N."/>
            <person name="Submissions S."/>
        </authorList>
    </citation>
    <scope>NUCLEOTIDE SEQUENCE [LARGE SCALE GENOMIC DNA]</scope>
    <source>
        <strain evidence="2">DSM 12126</strain>
    </source>
</reference>
<accession>A0A1W2A114</accession>
<protein>
    <submittedName>
        <fullName evidence="1">Uncharacterized protein</fullName>
    </submittedName>
</protein>
<organism evidence="1 2">
    <name type="scientific">Pedobacter africanus</name>
    <dbReference type="NCBI Taxonomy" id="151894"/>
    <lineage>
        <taxon>Bacteria</taxon>
        <taxon>Pseudomonadati</taxon>
        <taxon>Bacteroidota</taxon>
        <taxon>Sphingobacteriia</taxon>
        <taxon>Sphingobacteriales</taxon>
        <taxon>Sphingobacteriaceae</taxon>
        <taxon>Pedobacter</taxon>
    </lineage>
</organism>
<dbReference type="Proteomes" id="UP000192756">
    <property type="component" value="Unassembled WGS sequence"/>
</dbReference>
<dbReference type="OrthoDB" id="763610at2"/>
<sequence length="136" mass="15605">MDSIPIQVTELLNYGYSIAKALLKEQKEFFPFGVSIDYEGNIKQRLVHDGDNYPLSNVLIDVIQKDFDAQLISRSLSAYSIIYDAKVRNTIYPEGIDVVVAMVKGIHDDSAEIYYLPYENIEGQLQYFEPWGERSE</sequence>
<dbReference type="AlphaFoldDB" id="A0A1W2A114"/>
<dbReference type="STRING" id="151894.SAMN04488524_1147"/>
<name>A0A1W2A114_9SPHI</name>
<evidence type="ECO:0000313" key="2">
    <source>
        <dbReference type="Proteomes" id="UP000192756"/>
    </source>
</evidence>
<evidence type="ECO:0000313" key="1">
    <source>
        <dbReference type="EMBL" id="SMC54375.1"/>
    </source>
</evidence>
<dbReference type="EMBL" id="FWXT01000001">
    <property type="protein sequence ID" value="SMC54375.1"/>
    <property type="molecule type" value="Genomic_DNA"/>
</dbReference>
<keyword evidence="2" id="KW-1185">Reference proteome</keyword>